<sequence length="82" mass="9811">MSLTSKAVFGGSVVFTISIISYVHWKQNYDRRRMREGVYRDLDRQEQKTQNLKMLQDQITLTEKYRDVERTEMIKAEGKHNN</sequence>
<dbReference type="GO" id="GO:0005739">
    <property type="term" value="C:mitochondrion"/>
    <property type="evidence" value="ECO:0007669"/>
    <property type="project" value="UniProtKB-SubCell"/>
</dbReference>
<comment type="similarity">
    <text evidence="2">Belongs to the PET117 family.</text>
</comment>
<dbReference type="AlphaFoldDB" id="A0ABD3WHZ7"/>
<evidence type="ECO:0000256" key="1">
    <source>
        <dbReference type="ARBA" id="ARBA00004173"/>
    </source>
</evidence>
<comment type="subcellular location">
    <subcellularLocation>
        <location evidence="1">Mitochondrion</location>
    </subcellularLocation>
</comment>
<evidence type="ECO:0008006" key="8">
    <source>
        <dbReference type="Google" id="ProtNLM"/>
    </source>
</evidence>
<dbReference type="InterPro" id="IPR031568">
    <property type="entry name" value="Pet117"/>
</dbReference>
<evidence type="ECO:0000256" key="3">
    <source>
        <dbReference type="ARBA" id="ARBA00022946"/>
    </source>
</evidence>
<evidence type="ECO:0000256" key="5">
    <source>
        <dbReference type="SAM" id="Phobius"/>
    </source>
</evidence>
<accession>A0ABD3WHZ7</accession>
<keyword evidence="3" id="KW-0809">Transit peptide</keyword>
<gene>
    <name evidence="6" type="ORF">ACJMK2_036262</name>
</gene>
<dbReference type="PANTHER" id="PTHR28163">
    <property type="entry name" value="PROTEIN PET117 HOMOLOG, MITOCHONDRIAL"/>
    <property type="match status" value="1"/>
</dbReference>
<organism evidence="6 7">
    <name type="scientific">Sinanodonta woodiana</name>
    <name type="common">Chinese pond mussel</name>
    <name type="synonym">Anodonta woodiana</name>
    <dbReference type="NCBI Taxonomy" id="1069815"/>
    <lineage>
        <taxon>Eukaryota</taxon>
        <taxon>Metazoa</taxon>
        <taxon>Spiralia</taxon>
        <taxon>Lophotrochozoa</taxon>
        <taxon>Mollusca</taxon>
        <taxon>Bivalvia</taxon>
        <taxon>Autobranchia</taxon>
        <taxon>Heteroconchia</taxon>
        <taxon>Palaeoheterodonta</taxon>
        <taxon>Unionida</taxon>
        <taxon>Unionoidea</taxon>
        <taxon>Unionidae</taxon>
        <taxon>Unioninae</taxon>
        <taxon>Sinanodonta</taxon>
    </lineage>
</organism>
<evidence type="ECO:0000313" key="7">
    <source>
        <dbReference type="Proteomes" id="UP001634394"/>
    </source>
</evidence>
<keyword evidence="5" id="KW-1133">Transmembrane helix</keyword>
<evidence type="ECO:0000256" key="4">
    <source>
        <dbReference type="ARBA" id="ARBA00023128"/>
    </source>
</evidence>
<dbReference type="EMBL" id="JBJQND010000006">
    <property type="protein sequence ID" value="KAL3873105.1"/>
    <property type="molecule type" value="Genomic_DNA"/>
</dbReference>
<dbReference type="PANTHER" id="PTHR28163:SF1">
    <property type="entry name" value="PROTEIN PET117 HOMOLOG, MITOCHONDRIAL"/>
    <property type="match status" value="1"/>
</dbReference>
<evidence type="ECO:0000313" key="6">
    <source>
        <dbReference type="EMBL" id="KAL3873105.1"/>
    </source>
</evidence>
<dbReference type="Proteomes" id="UP001634394">
    <property type="component" value="Unassembled WGS sequence"/>
</dbReference>
<comment type="caution">
    <text evidence="6">The sequence shown here is derived from an EMBL/GenBank/DDBJ whole genome shotgun (WGS) entry which is preliminary data.</text>
</comment>
<proteinExistence type="inferred from homology"/>
<evidence type="ECO:0000256" key="2">
    <source>
        <dbReference type="ARBA" id="ARBA00008197"/>
    </source>
</evidence>
<feature type="transmembrane region" description="Helical" evidence="5">
    <location>
        <begin position="6"/>
        <end position="25"/>
    </location>
</feature>
<keyword evidence="5" id="KW-0472">Membrane</keyword>
<reference evidence="6 7" key="1">
    <citation type="submission" date="2024-11" db="EMBL/GenBank/DDBJ databases">
        <title>Chromosome-level genome assembly of the freshwater bivalve Anodonta woodiana.</title>
        <authorList>
            <person name="Chen X."/>
        </authorList>
    </citation>
    <scope>NUCLEOTIDE SEQUENCE [LARGE SCALE GENOMIC DNA]</scope>
    <source>
        <strain evidence="6">MN2024</strain>
        <tissue evidence="6">Gills</tissue>
    </source>
</reference>
<name>A0ABD3WHZ7_SINWO</name>
<dbReference type="Pfam" id="PF15786">
    <property type="entry name" value="PET117"/>
    <property type="match status" value="1"/>
</dbReference>
<keyword evidence="4" id="KW-0496">Mitochondrion</keyword>
<keyword evidence="5" id="KW-0812">Transmembrane</keyword>
<keyword evidence="7" id="KW-1185">Reference proteome</keyword>
<protein>
    <recommendedName>
        <fullName evidence="8">Cytochrome c oxidase assembly protein</fullName>
    </recommendedName>
</protein>